<reference evidence="1" key="2">
    <citation type="journal article" date="2021" name="PeerJ">
        <title>Extensive microbial diversity within the chicken gut microbiome revealed by metagenomics and culture.</title>
        <authorList>
            <person name="Gilroy R."/>
            <person name="Ravi A."/>
            <person name="Getino M."/>
            <person name="Pursley I."/>
            <person name="Horton D.L."/>
            <person name="Alikhan N.F."/>
            <person name="Baker D."/>
            <person name="Gharbi K."/>
            <person name="Hall N."/>
            <person name="Watson M."/>
            <person name="Adriaenssens E.M."/>
            <person name="Foster-Nyarko E."/>
            <person name="Jarju S."/>
            <person name="Secka A."/>
            <person name="Antonio M."/>
            <person name="Oren A."/>
            <person name="Chaudhuri R.R."/>
            <person name="La Ragione R."/>
            <person name="Hildebrand F."/>
            <person name="Pallen M.J."/>
        </authorList>
    </citation>
    <scope>NUCLEOTIDE SEQUENCE</scope>
    <source>
        <strain evidence="1">B2-16538</strain>
    </source>
</reference>
<dbReference type="InterPro" id="IPR023168">
    <property type="entry name" value="GatB_Yqey_C_2"/>
</dbReference>
<dbReference type="InterPro" id="IPR042184">
    <property type="entry name" value="YqeY/Aim41_N"/>
</dbReference>
<name>A0A9D9J1C2_9BACT</name>
<dbReference type="PANTHER" id="PTHR28055:SF1">
    <property type="entry name" value="ALTERED INHERITANCE OF MITOCHONDRIA PROTEIN 41, MITOCHONDRIAL"/>
    <property type="match status" value="1"/>
</dbReference>
<evidence type="ECO:0000313" key="2">
    <source>
        <dbReference type="Proteomes" id="UP000823750"/>
    </source>
</evidence>
<accession>A0A9D9J1C2</accession>
<dbReference type="InterPro" id="IPR003789">
    <property type="entry name" value="Asn/Gln_tRNA_amidoTrase-B-like"/>
</dbReference>
<dbReference type="AlphaFoldDB" id="A0A9D9J1C2"/>
<dbReference type="Gene3D" id="1.10.1510.10">
    <property type="entry name" value="Uncharacterised protein YqeY/AIM41 PF09424, N-terminal domain"/>
    <property type="match status" value="1"/>
</dbReference>
<dbReference type="Proteomes" id="UP000823750">
    <property type="component" value="Unassembled WGS sequence"/>
</dbReference>
<dbReference type="Gene3D" id="1.10.10.410">
    <property type="match status" value="1"/>
</dbReference>
<evidence type="ECO:0000313" key="1">
    <source>
        <dbReference type="EMBL" id="MBO8484890.1"/>
    </source>
</evidence>
<dbReference type="EMBL" id="JADILX010000008">
    <property type="protein sequence ID" value="MBO8484890.1"/>
    <property type="molecule type" value="Genomic_DNA"/>
</dbReference>
<organism evidence="1 2">
    <name type="scientific">Candidatus Cryptobacteroides excrementavium</name>
    <dbReference type="NCBI Taxonomy" id="2840759"/>
    <lineage>
        <taxon>Bacteria</taxon>
        <taxon>Pseudomonadati</taxon>
        <taxon>Bacteroidota</taxon>
        <taxon>Bacteroidia</taxon>
        <taxon>Bacteroidales</taxon>
        <taxon>Candidatus Cryptobacteroides</taxon>
    </lineage>
</organism>
<gene>
    <name evidence="1" type="ORF">IAB78_00505</name>
</gene>
<reference evidence="1" key="1">
    <citation type="submission" date="2020-10" db="EMBL/GenBank/DDBJ databases">
        <authorList>
            <person name="Gilroy R."/>
        </authorList>
    </citation>
    <scope>NUCLEOTIDE SEQUENCE</scope>
    <source>
        <strain evidence="1">B2-16538</strain>
    </source>
</reference>
<dbReference type="InterPro" id="IPR019004">
    <property type="entry name" value="YqeY/Aim41"/>
</dbReference>
<dbReference type="Pfam" id="PF09424">
    <property type="entry name" value="YqeY"/>
    <property type="match status" value="1"/>
</dbReference>
<protein>
    <submittedName>
        <fullName evidence="1">GatB/YqeY domain-containing protein</fullName>
    </submittedName>
</protein>
<dbReference type="PANTHER" id="PTHR28055">
    <property type="entry name" value="ALTERED INHERITANCE OF MITOCHONDRIA PROTEIN 41, MITOCHONDRIAL"/>
    <property type="match status" value="1"/>
</dbReference>
<dbReference type="GO" id="GO:0016884">
    <property type="term" value="F:carbon-nitrogen ligase activity, with glutamine as amido-N-donor"/>
    <property type="evidence" value="ECO:0007669"/>
    <property type="project" value="InterPro"/>
</dbReference>
<comment type="caution">
    <text evidence="1">The sequence shown here is derived from an EMBL/GenBank/DDBJ whole genome shotgun (WGS) entry which is preliminary data.</text>
</comment>
<dbReference type="SUPFAM" id="SSF89095">
    <property type="entry name" value="GatB/YqeY motif"/>
    <property type="match status" value="1"/>
</dbReference>
<sequence length="149" mass="16031">MELEKQIQADMMSAMKAHETVRLAALRGIKAAILLARTSEGGSGEVSDADIVKIIGKLVKQRKESAEIYSSQNRPELAENELAEAAAMEVYLPKQLSEAEVEDVLKQIIAETGAQKPSDMGKVMGVATKRLAGQADGRLISAIVKRLLA</sequence>
<proteinExistence type="predicted"/>